<gene>
    <name evidence="2" type="ORF">EYC84_004316</name>
</gene>
<keyword evidence="3" id="KW-1185">Reference proteome</keyword>
<reference evidence="2 3" key="1">
    <citation type="submission" date="2019-06" db="EMBL/GenBank/DDBJ databases">
        <title>Genome Sequence of the Brown Rot Fungal Pathogen Monilinia fructicola.</title>
        <authorList>
            <person name="De Miccolis Angelini R.M."/>
            <person name="Landi L."/>
            <person name="Abate D."/>
            <person name="Pollastro S."/>
            <person name="Romanazzi G."/>
            <person name="Faretra F."/>
        </authorList>
    </citation>
    <scope>NUCLEOTIDE SEQUENCE [LARGE SCALE GENOMIC DNA]</scope>
    <source>
        <strain evidence="2 3">Mfrc123</strain>
    </source>
</reference>
<protein>
    <submittedName>
        <fullName evidence="2">Uncharacterized protein</fullName>
    </submittedName>
</protein>
<dbReference type="AlphaFoldDB" id="A0A5M9K2T5"/>
<evidence type="ECO:0000256" key="1">
    <source>
        <dbReference type="SAM" id="MobiDB-lite"/>
    </source>
</evidence>
<evidence type="ECO:0000313" key="3">
    <source>
        <dbReference type="Proteomes" id="UP000322873"/>
    </source>
</evidence>
<dbReference type="EMBL" id="VICG01000002">
    <property type="protein sequence ID" value="KAA8575103.1"/>
    <property type="molecule type" value="Genomic_DNA"/>
</dbReference>
<feature type="compositionally biased region" description="Low complexity" evidence="1">
    <location>
        <begin position="96"/>
        <end position="106"/>
    </location>
</feature>
<feature type="region of interest" description="Disordered" evidence="1">
    <location>
        <begin position="61"/>
        <end position="115"/>
    </location>
</feature>
<proteinExistence type="predicted"/>
<sequence length="115" mass="12983">MTPQLLRRRRNMHPDLLTNLQVLQPREQFSLRIPGDILPPLPAPPLPTIPRLLLTPLRLSPRVPPRPLRCQPDPQFMRNPQPPRDVLSASADEHPATAPAARPPAALRSCPDSWR</sequence>
<comment type="caution">
    <text evidence="2">The sequence shown here is derived from an EMBL/GenBank/DDBJ whole genome shotgun (WGS) entry which is preliminary data.</text>
</comment>
<accession>A0A5M9K2T5</accession>
<organism evidence="2 3">
    <name type="scientific">Monilinia fructicola</name>
    <name type="common">Brown rot fungus</name>
    <name type="synonym">Ciboria fructicola</name>
    <dbReference type="NCBI Taxonomy" id="38448"/>
    <lineage>
        <taxon>Eukaryota</taxon>
        <taxon>Fungi</taxon>
        <taxon>Dikarya</taxon>
        <taxon>Ascomycota</taxon>
        <taxon>Pezizomycotina</taxon>
        <taxon>Leotiomycetes</taxon>
        <taxon>Helotiales</taxon>
        <taxon>Sclerotiniaceae</taxon>
        <taxon>Monilinia</taxon>
    </lineage>
</organism>
<evidence type="ECO:0000313" key="2">
    <source>
        <dbReference type="EMBL" id="KAA8575103.1"/>
    </source>
</evidence>
<dbReference type="Proteomes" id="UP000322873">
    <property type="component" value="Unassembled WGS sequence"/>
</dbReference>
<name>A0A5M9K2T5_MONFR</name>